<feature type="region of interest" description="Disordered" evidence="1">
    <location>
        <begin position="62"/>
        <end position="111"/>
    </location>
</feature>
<name>A0AAE0S7A8_9BIVA</name>
<reference evidence="2" key="3">
    <citation type="submission" date="2023-05" db="EMBL/GenBank/DDBJ databases">
        <authorList>
            <person name="Smith C.H."/>
        </authorList>
    </citation>
    <scope>NUCLEOTIDE SEQUENCE</scope>
    <source>
        <strain evidence="2">CHS0354</strain>
        <tissue evidence="2">Mantle</tissue>
    </source>
</reference>
<dbReference type="EMBL" id="JAEAOA010002287">
    <property type="protein sequence ID" value="KAK3586686.1"/>
    <property type="molecule type" value="Genomic_DNA"/>
</dbReference>
<gene>
    <name evidence="2" type="ORF">CHS0354_039155</name>
</gene>
<evidence type="ECO:0000313" key="2">
    <source>
        <dbReference type="EMBL" id="KAK3586686.1"/>
    </source>
</evidence>
<evidence type="ECO:0000313" key="3">
    <source>
        <dbReference type="Proteomes" id="UP001195483"/>
    </source>
</evidence>
<feature type="compositionally biased region" description="Basic and acidic residues" evidence="1">
    <location>
        <begin position="85"/>
        <end position="98"/>
    </location>
</feature>
<proteinExistence type="predicted"/>
<feature type="compositionally biased region" description="Basic residues" evidence="1">
    <location>
        <begin position="75"/>
        <end position="84"/>
    </location>
</feature>
<feature type="compositionally biased region" description="Basic residues" evidence="1">
    <location>
        <begin position="99"/>
        <end position="111"/>
    </location>
</feature>
<dbReference type="AlphaFoldDB" id="A0AAE0S7A8"/>
<organism evidence="2 3">
    <name type="scientific">Potamilus streckersoni</name>
    <dbReference type="NCBI Taxonomy" id="2493646"/>
    <lineage>
        <taxon>Eukaryota</taxon>
        <taxon>Metazoa</taxon>
        <taxon>Spiralia</taxon>
        <taxon>Lophotrochozoa</taxon>
        <taxon>Mollusca</taxon>
        <taxon>Bivalvia</taxon>
        <taxon>Autobranchia</taxon>
        <taxon>Heteroconchia</taxon>
        <taxon>Palaeoheterodonta</taxon>
        <taxon>Unionida</taxon>
        <taxon>Unionoidea</taxon>
        <taxon>Unionidae</taxon>
        <taxon>Ambleminae</taxon>
        <taxon>Lampsilini</taxon>
        <taxon>Potamilus</taxon>
    </lineage>
</organism>
<accession>A0AAE0S7A8</accession>
<evidence type="ECO:0000256" key="1">
    <source>
        <dbReference type="SAM" id="MobiDB-lite"/>
    </source>
</evidence>
<protein>
    <submittedName>
        <fullName evidence="2">Uncharacterized protein</fullName>
    </submittedName>
</protein>
<dbReference type="Proteomes" id="UP001195483">
    <property type="component" value="Unassembled WGS sequence"/>
</dbReference>
<comment type="caution">
    <text evidence="2">The sequence shown here is derived from an EMBL/GenBank/DDBJ whole genome shotgun (WGS) entry which is preliminary data.</text>
</comment>
<sequence>MDHSTQELNSIIKKSITGQWQLSWENSIKGRILHKIQPTVNRKKPLQLNLSPTEQRITNRLRTGKTTLKICQGPNRKKRRHGPQQKKERKEGMDLNKKGEKKKKREKVKKA</sequence>
<keyword evidence="3" id="KW-1185">Reference proteome</keyword>
<reference evidence="2" key="2">
    <citation type="journal article" date="2021" name="Genome Biol. Evol.">
        <title>Developing a high-quality reference genome for a parasitic bivalve with doubly uniparental inheritance (Bivalvia: Unionida).</title>
        <authorList>
            <person name="Smith C.H."/>
        </authorList>
    </citation>
    <scope>NUCLEOTIDE SEQUENCE</scope>
    <source>
        <strain evidence="2">CHS0354</strain>
        <tissue evidence="2">Mantle</tissue>
    </source>
</reference>
<reference evidence="2" key="1">
    <citation type="journal article" date="2021" name="Genome Biol. Evol.">
        <title>A High-Quality Reference Genome for a Parasitic Bivalve with Doubly Uniparental Inheritance (Bivalvia: Unionida).</title>
        <authorList>
            <person name="Smith C.H."/>
        </authorList>
    </citation>
    <scope>NUCLEOTIDE SEQUENCE</scope>
    <source>
        <strain evidence="2">CHS0354</strain>
    </source>
</reference>